<feature type="region of interest" description="Disordered" evidence="1">
    <location>
        <begin position="1"/>
        <end position="20"/>
    </location>
</feature>
<keyword evidence="2" id="KW-0946">Virion</keyword>
<dbReference type="Gene3D" id="1.20.1260.10">
    <property type="match status" value="1"/>
</dbReference>
<reference evidence="2 3" key="1">
    <citation type="submission" date="2021-01" db="EMBL/GenBank/DDBJ databases">
        <title>Genomic Encyclopedia of Type Strains, Phase IV (KMG-IV): sequencing the most valuable type-strain genomes for metagenomic binning, comparative biology and taxonomic classification.</title>
        <authorList>
            <person name="Goeker M."/>
        </authorList>
    </citation>
    <scope>NUCLEOTIDE SEQUENCE [LARGE SCALE GENOMIC DNA]</scope>
    <source>
        <strain evidence="2 3">DSM 25540</strain>
    </source>
</reference>
<dbReference type="Pfam" id="PF07875">
    <property type="entry name" value="Coat_F"/>
    <property type="match status" value="1"/>
</dbReference>
<protein>
    <submittedName>
        <fullName evidence="2">Spore coat protein CotF</fullName>
    </submittedName>
</protein>
<feature type="compositionally biased region" description="Polar residues" evidence="1">
    <location>
        <begin position="1"/>
        <end position="15"/>
    </location>
</feature>
<dbReference type="EMBL" id="JAFBEC010000005">
    <property type="protein sequence ID" value="MBM7632796.1"/>
    <property type="molecule type" value="Genomic_DNA"/>
</dbReference>
<feature type="region of interest" description="Disordered" evidence="1">
    <location>
        <begin position="87"/>
        <end position="108"/>
    </location>
</feature>
<feature type="compositionally biased region" description="Polar residues" evidence="1">
    <location>
        <begin position="87"/>
        <end position="102"/>
    </location>
</feature>
<dbReference type="RefSeq" id="WP_204697209.1">
    <property type="nucleotide sequence ID" value="NZ_JAFBEC010000005.1"/>
</dbReference>
<keyword evidence="3" id="KW-1185">Reference proteome</keyword>
<comment type="caution">
    <text evidence="2">The sequence shown here is derived from an EMBL/GenBank/DDBJ whole genome shotgun (WGS) entry which is preliminary data.</text>
</comment>
<dbReference type="Proteomes" id="UP000741863">
    <property type="component" value="Unassembled WGS sequence"/>
</dbReference>
<evidence type="ECO:0000256" key="1">
    <source>
        <dbReference type="SAM" id="MobiDB-lite"/>
    </source>
</evidence>
<accession>A0ABS2PCW0</accession>
<keyword evidence="2" id="KW-0167">Capsid protein</keyword>
<sequence length="108" mass="12416">MTKIQNPKTQVPNTKEMNDKDFMTDLLSTEKYMTASYGTAMNEASHKALYDEIASICKESQDCQRDLYNQMFEKGWYSLEPAPEQAKQQAYQEYSTLSSELPSGQMPH</sequence>
<proteinExistence type="predicted"/>
<name>A0ABS2PCW0_9BACL</name>
<dbReference type="InterPro" id="IPR012347">
    <property type="entry name" value="Ferritin-like"/>
</dbReference>
<dbReference type="InterPro" id="IPR012851">
    <property type="entry name" value="Spore_coat_CotF-like"/>
</dbReference>
<gene>
    <name evidence="2" type="ORF">JOD17_001890</name>
</gene>
<evidence type="ECO:0000313" key="3">
    <source>
        <dbReference type="Proteomes" id="UP000741863"/>
    </source>
</evidence>
<organism evidence="2 3">
    <name type="scientific">Geomicrobium sediminis</name>
    <dbReference type="NCBI Taxonomy" id="1347788"/>
    <lineage>
        <taxon>Bacteria</taxon>
        <taxon>Bacillati</taxon>
        <taxon>Bacillota</taxon>
        <taxon>Bacilli</taxon>
        <taxon>Bacillales</taxon>
        <taxon>Geomicrobium</taxon>
    </lineage>
</organism>
<evidence type="ECO:0000313" key="2">
    <source>
        <dbReference type="EMBL" id="MBM7632796.1"/>
    </source>
</evidence>